<dbReference type="Gene3D" id="3.40.50.150">
    <property type="entry name" value="Vaccinia Virus protein VP39"/>
    <property type="match status" value="1"/>
</dbReference>
<comment type="caution">
    <text evidence="1">The sequence shown here is derived from an EMBL/GenBank/DDBJ whole genome shotgun (WGS) entry which is preliminary data.</text>
</comment>
<dbReference type="EMBL" id="JDYK01000003">
    <property type="protein sequence ID" value="EWS82149.1"/>
    <property type="molecule type" value="Genomic_DNA"/>
</dbReference>
<keyword evidence="2" id="KW-1185">Reference proteome</keyword>
<dbReference type="InterPro" id="IPR029063">
    <property type="entry name" value="SAM-dependent_MTases_sf"/>
</dbReference>
<dbReference type="eggNOG" id="COG2226">
    <property type="taxonomic scope" value="Bacteria"/>
</dbReference>
<dbReference type="OrthoDB" id="3172472at2"/>
<dbReference type="PATRIC" id="fig|396014.3.peg.705"/>
<evidence type="ECO:0000313" key="2">
    <source>
        <dbReference type="Proteomes" id="UP000023067"/>
    </source>
</evidence>
<dbReference type="RefSeq" id="WP_051486484.1">
    <property type="nucleotide sequence ID" value="NZ_KK069989.1"/>
</dbReference>
<keyword evidence="1" id="KW-0489">Methyltransferase</keyword>
<organism evidence="1 2">
    <name type="scientific">Brachybacterium phenoliresistens</name>
    <dbReference type="NCBI Taxonomy" id="396014"/>
    <lineage>
        <taxon>Bacteria</taxon>
        <taxon>Bacillati</taxon>
        <taxon>Actinomycetota</taxon>
        <taxon>Actinomycetes</taxon>
        <taxon>Micrococcales</taxon>
        <taxon>Dermabacteraceae</taxon>
        <taxon>Brachybacterium</taxon>
    </lineage>
</organism>
<dbReference type="GO" id="GO:0008168">
    <property type="term" value="F:methyltransferase activity"/>
    <property type="evidence" value="ECO:0007669"/>
    <property type="project" value="UniProtKB-KW"/>
</dbReference>
<protein>
    <submittedName>
        <fullName evidence="1">Methyltransferase</fullName>
    </submittedName>
</protein>
<dbReference type="GO" id="GO:0032259">
    <property type="term" value="P:methylation"/>
    <property type="evidence" value="ECO:0007669"/>
    <property type="project" value="UniProtKB-KW"/>
</dbReference>
<reference evidence="1 2" key="1">
    <citation type="submission" date="2014-02" db="EMBL/GenBank/DDBJ databases">
        <title>Genome sequence of Brachybacterium phenoliresistens strain W13A50.</title>
        <authorList>
            <person name="Wang X."/>
        </authorList>
    </citation>
    <scope>NUCLEOTIDE SEQUENCE [LARGE SCALE GENOMIC DNA]</scope>
    <source>
        <strain evidence="1 2">W13A50</strain>
    </source>
</reference>
<proteinExistence type="predicted"/>
<dbReference type="HOGENOM" id="CLU_088151_0_0_11"/>
<evidence type="ECO:0000313" key="1">
    <source>
        <dbReference type="EMBL" id="EWS82149.1"/>
    </source>
</evidence>
<name>Z9JVD9_9MICO</name>
<accession>Z9JVD9</accession>
<sequence>MSDDLYTANAEWYAALVAPWQESTASALRSALGPLQGDVVDIASGVGTALPVLRELGAARLFAVEPSASMRAGLMTTIAGDPTLMRDTTVVPSGVPEALDRLPPRWDAAVMLNAIGHLDDDARMHLWAALGGRLRPGGRFALSLQPPGTVTAIPWTDFGEVAIGENRIRTRGRADPLDGTRVTWTMEWSLLDAHGDLLERRRASYPWRALSREVLVREAAARGLRAVGPAPDSPLLALERAG</sequence>
<dbReference type="SUPFAM" id="SSF53335">
    <property type="entry name" value="S-adenosyl-L-methionine-dependent methyltransferases"/>
    <property type="match status" value="1"/>
</dbReference>
<dbReference type="AlphaFoldDB" id="Z9JVD9"/>
<dbReference type="Proteomes" id="UP000023067">
    <property type="component" value="Unassembled WGS sequence"/>
</dbReference>
<keyword evidence="1" id="KW-0808">Transferase</keyword>
<gene>
    <name evidence="1" type="ORF">BF93_10970</name>
</gene>
<dbReference type="CDD" id="cd02440">
    <property type="entry name" value="AdoMet_MTases"/>
    <property type="match status" value="1"/>
</dbReference>
<dbReference type="STRING" id="396014.BF93_10970"/>